<dbReference type="Pfam" id="PF13884">
    <property type="entry name" value="Peptidase_S74"/>
    <property type="match status" value="1"/>
</dbReference>
<dbReference type="KEGG" id="vg:65067736"/>
<protein>
    <submittedName>
        <fullName evidence="4">Putative tail fiber protein</fullName>
    </submittedName>
</protein>
<accession>A0A345GU07</accession>
<evidence type="ECO:0000313" key="5">
    <source>
        <dbReference type="Proteomes" id="UP000259464"/>
    </source>
</evidence>
<feature type="domain" description="Peptidase S74" evidence="3">
    <location>
        <begin position="341"/>
        <end position="437"/>
    </location>
</feature>
<proteinExistence type="evidence at protein level"/>
<comment type="subcellular location">
    <subcellularLocation>
        <location evidence="1">Virion</location>
    </subcellularLocation>
</comment>
<reference evidence="6" key="2">
    <citation type="journal article" date="2023" name="J. Mol. Biol.">
        <title>Asymmetric Structure of Podophage GP4 Reveals a Novel Architecture of Three Types of Tail Fibers.</title>
        <authorList>
            <person name="Zheng J."/>
            <person name="Chen W."/>
            <person name="Xiao H."/>
            <person name="Yang F."/>
            <person name="Song J."/>
            <person name="Cheng L."/>
            <person name="Liu H."/>
        </authorList>
    </citation>
    <scope>STRUCTURE BY ELECTRON MICROSCOPY (3.80 ANGSTROMS)</scope>
</reference>
<dbReference type="GeneID" id="65067736"/>
<evidence type="ECO:0000259" key="3">
    <source>
        <dbReference type="PROSITE" id="PS51688"/>
    </source>
</evidence>
<dbReference type="GO" id="GO:0098015">
    <property type="term" value="C:virus tail"/>
    <property type="evidence" value="ECO:0007669"/>
    <property type="project" value="UniProtKB-KW"/>
</dbReference>
<evidence type="ECO:0000313" key="4">
    <source>
        <dbReference type="EMBL" id="AXG67771.1"/>
    </source>
</evidence>
<dbReference type="SMR" id="A0A345GU07"/>
<dbReference type="EMBL" id="MH638294">
    <property type="protein sequence ID" value="AXG67771.1"/>
    <property type="molecule type" value="Genomic_DNA"/>
</dbReference>
<evidence type="ECO:0000256" key="1">
    <source>
        <dbReference type="ARBA" id="ARBA00004328"/>
    </source>
</evidence>
<sequence>MAAVQFANNAASRLVGPLAPSGTSLTVTPGDGALFPTLGAGDWFMATLIRSDGAREIVKVTSRTVDAMSITRAQEGSSALSFNPNDRIEARLTAGELGDFRDGIASAQSAASAAQGTADGKISKAGDTMTGNLNMEGAAPIITFRETDQAAPAGRWRLVADGGNWSLRRSTAGEFASENSTMWFGPDDSVHFLNDILIGRGNLGSVYDALASKATSAALASGLSAKPDADGVSVTGFVNGNFYEPYFRKSSDNTVRRLVANTSANGIALSWSGSFLSRTIDNTATATIWDTANAPGAGTTNLDKTFYCGDGTRIGRSWVPGSGFLSITVDGTNYGISISASDERLKREIAPSEASALSKLGRIELFSFRYKEGNAFLDPSQHHDIGFIAQQLASVDPTFVAGGGETMLSPNLQPIVATLVKAVQELRSQVDALKAQVGA</sequence>
<evidence type="ECO:0007829" key="6">
    <source>
        <dbReference type="PDB" id="8JOV"/>
    </source>
</evidence>
<keyword evidence="2" id="KW-0946">Virion</keyword>
<evidence type="ECO:0000256" key="2">
    <source>
        <dbReference type="ARBA" id="ARBA00022732"/>
    </source>
</evidence>
<dbReference type="RefSeq" id="YP_010078808.1">
    <property type="nucleotide sequence ID" value="NC_054964.1"/>
</dbReference>
<organism evidence="4 5">
    <name type="scientific">Ralstonia phage GP4</name>
    <dbReference type="NCBI Taxonomy" id="2282904"/>
    <lineage>
        <taxon>Viruses</taxon>
        <taxon>Duplodnaviria</taxon>
        <taxon>Heunggongvirae</taxon>
        <taxon>Uroviricota</taxon>
        <taxon>Caudoviricetes</taxon>
        <taxon>Gervaisevirus</taxon>
        <taxon>Gervaisevirus GP4</taxon>
    </lineage>
</organism>
<dbReference type="Proteomes" id="UP000259464">
    <property type="component" value="Segment"/>
</dbReference>
<dbReference type="InterPro" id="IPR030392">
    <property type="entry name" value="S74_ICA"/>
</dbReference>
<dbReference type="PROSITE" id="PS51688">
    <property type="entry name" value="ICA"/>
    <property type="match status" value="1"/>
</dbReference>
<keyword evidence="5" id="KW-1185">Reference proteome</keyword>
<name>A0A345GU07_9CAUD</name>
<dbReference type="PDB" id="8JOV">
    <property type="method" value="EM"/>
    <property type="resolution" value="3.80 A"/>
    <property type="chains" value="1/4/7/M/N/O/P/Q/R/V/Z/d/h/l/p/s/v/y=1-439"/>
</dbReference>
<reference evidence="4 5" key="1">
    <citation type="submission" date="2018-07" db="EMBL/GenBank/DDBJ databases">
        <title>Complete sequence of phage GP4.</title>
        <authorList>
            <person name="Wang R."/>
            <person name="Tong Y."/>
            <person name="Liu H."/>
        </authorList>
    </citation>
    <scope>NUCLEOTIDE SEQUENCE [LARGE SCALE GENOMIC DNA]</scope>
</reference>
<dbReference type="EMDB" id="EMD-36463"/>
<keyword evidence="6" id="KW-0002">3D-structure</keyword>
<keyword evidence="2" id="KW-1227">Viral tail protein</keyword>